<proteinExistence type="predicted"/>
<dbReference type="KEGG" id="mlil:QLS71_011520"/>
<evidence type="ECO:0000313" key="1">
    <source>
        <dbReference type="EMBL" id="XBL12958.1"/>
    </source>
</evidence>
<dbReference type="Proteomes" id="UP001224325">
    <property type="component" value="Chromosome"/>
</dbReference>
<dbReference type="AlphaFoldDB" id="A0AAU7EBG0"/>
<keyword evidence="2" id="KW-1185">Reference proteome</keyword>
<dbReference type="RefSeq" id="WP_308993407.1">
    <property type="nucleotide sequence ID" value="NZ_CP155618.1"/>
</dbReference>
<gene>
    <name evidence="1" type="ORF">QLS71_011520</name>
</gene>
<accession>A0AAU7EBG0</accession>
<sequence length="72" mass="8188">MYICILANTGFVRTEEIANYLASLLLEKPIEISKKATIESYKLEEYTGTYKLEGKKAKTMEIIILADQLILT</sequence>
<reference evidence="1" key="1">
    <citation type="submission" date="2024-04" db="EMBL/GenBank/DDBJ databases">
        <title>Mariniflexile litorale, isolated from the shallow sediments of the Sea of Japan.</title>
        <authorList>
            <person name="Romanenko L."/>
            <person name="Isaeva M."/>
        </authorList>
    </citation>
    <scope>NUCLEOTIDE SEQUENCE [LARGE SCALE GENOMIC DNA]</scope>
    <source>
        <strain evidence="1">KMM 9835</strain>
    </source>
</reference>
<organism evidence="1 2">
    <name type="scientific">Mariniflexile litorale</name>
    <dbReference type="NCBI Taxonomy" id="3045158"/>
    <lineage>
        <taxon>Bacteria</taxon>
        <taxon>Pseudomonadati</taxon>
        <taxon>Bacteroidota</taxon>
        <taxon>Flavobacteriia</taxon>
        <taxon>Flavobacteriales</taxon>
        <taxon>Flavobacteriaceae</taxon>
        <taxon>Mariniflexile</taxon>
    </lineage>
</organism>
<evidence type="ECO:0000313" key="2">
    <source>
        <dbReference type="Proteomes" id="UP001224325"/>
    </source>
</evidence>
<name>A0AAU7EBG0_9FLAO</name>
<protein>
    <submittedName>
        <fullName evidence="1">Uncharacterized protein</fullName>
    </submittedName>
</protein>
<dbReference type="EMBL" id="CP155618">
    <property type="protein sequence ID" value="XBL12958.1"/>
    <property type="molecule type" value="Genomic_DNA"/>
</dbReference>